<dbReference type="InterPro" id="IPR029065">
    <property type="entry name" value="Enolase_C-like"/>
</dbReference>
<evidence type="ECO:0000256" key="1">
    <source>
        <dbReference type="SAM" id="MobiDB-lite"/>
    </source>
</evidence>
<accession>A0A917YKP3</accession>
<comment type="caution">
    <text evidence="3">The sequence shown here is derived from an EMBL/GenBank/DDBJ whole genome shotgun (WGS) entry which is preliminary data.</text>
</comment>
<keyword evidence="4" id="KW-1185">Reference proteome</keyword>
<dbReference type="AlphaFoldDB" id="A0A917YKP3"/>
<evidence type="ECO:0000259" key="2">
    <source>
        <dbReference type="Pfam" id="PF13378"/>
    </source>
</evidence>
<dbReference type="EMBL" id="BMLP01000005">
    <property type="protein sequence ID" value="GGO34517.1"/>
    <property type="molecule type" value="Genomic_DNA"/>
</dbReference>
<dbReference type="RefSeq" id="WP_146287592.1">
    <property type="nucleotide sequence ID" value="NZ_BMLP01000005.1"/>
</dbReference>
<dbReference type="InterPro" id="IPR036849">
    <property type="entry name" value="Enolase-like_C_sf"/>
</dbReference>
<dbReference type="Gene3D" id="3.20.20.120">
    <property type="entry name" value="Enolase-like C-terminal domain"/>
    <property type="match status" value="1"/>
</dbReference>
<sequence>MCTTDIRTYPIRFSAANDYRREKSALHVQVIAVDEQIGWIEEPFYPNRINDDRALKVAIVVPISNDEWEYTVSGYQRMIEAGDRRYSARRSCKDPSCHRLRQGRSTMLKGRDRDERPHMVHGNPDRSQHLSESSPDTRRFELKPSPIVVQQELVEALVWPLAGRVTASDRPRLGIEVNEAVLNSLPLT</sequence>
<dbReference type="Pfam" id="PF13378">
    <property type="entry name" value="MR_MLE_C"/>
    <property type="match status" value="1"/>
</dbReference>
<evidence type="ECO:0000313" key="4">
    <source>
        <dbReference type="Proteomes" id="UP000598196"/>
    </source>
</evidence>
<proteinExistence type="predicted"/>
<feature type="region of interest" description="Disordered" evidence="1">
    <location>
        <begin position="102"/>
        <end position="139"/>
    </location>
</feature>
<dbReference type="Proteomes" id="UP000598196">
    <property type="component" value="Unassembled WGS sequence"/>
</dbReference>
<organism evidence="3 4">
    <name type="scientific">Gemmobacter aquaticus</name>
    <dbReference type="NCBI Taxonomy" id="490185"/>
    <lineage>
        <taxon>Bacteria</taxon>
        <taxon>Pseudomonadati</taxon>
        <taxon>Pseudomonadota</taxon>
        <taxon>Alphaproteobacteria</taxon>
        <taxon>Rhodobacterales</taxon>
        <taxon>Paracoccaceae</taxon>
        <taxon>Gemmobacter</taxon>
    </lineage>
</organism>
<evidence type="ECO:0000313" key="3">
    <source>
        <dbReference type="EMBL" id="GGO34517.1"/>
    </source>
</evidence>
<feature type="domain" description="Enolase C-terminal" evidence="2">
    <location>
        <begin position="35"/>
        <end position="180"/>
    </location>
</feature>
<gene>
    <name evidence="3" type="ORF">GCM10010991_25440</name>
</gene>
<dbReference type="OrthoDB" id="9782675at2"/>
<name>A0A917YKP3_9RHOB</name>
<reference evidence="3 4" key="1">
    <citation type="journal article" date="2014" name="Int. J. Syst. Evol. Microbiol.">
        <title>Complete genome sequence of Corynebacterium casei LMG S-19264T (=DSM 44701T), isolated from a smear-ripened cheese.</title>
        <authorList>
            <consortium name="US DOE Joint Genome Institute (JGI-PGF)"/>
            <person name="Walter F."/>
            <person name="Albersmeier A."/>
            <person name="Kalinowski J."/>
            <person name="Ruckert C."/>
        </authorList>
    </citation>
    <scope>NUCLEOTIDE SEQUENCE [LARGE SCALE GENOMIC DNA]</scope>
    <source>
        <strain evidence="3 4">CGMCC 1.7029</strain>
    </source>
</reference>
<dbReference type="SUPFAM" id="SSF51604">
    <property type="entry name" value="Enolase C-terminal domain-like"/>
    <property type="match status" value="1"/>
</dbReference>
<feature type="compositionally biased region" description="Basic and acidic residues" evidence="1">
    <location>
        <begin position="109"/>
        <end position="139"/>
    </location>
</feature>
<protein>
    <recommendedName>
        <fullName evidence="2">Enolase C-terminal domain-containing protein</fullName>
    </recommendedName>
</protein>